<dbReference type="InterPro" id="IPR001543">
    <property type="entry name" value="FliN-like_C"/>
</dbReference>
<dbReference type="eggNOG" id="COG1868">
    <property type="taxonomic scope" value="Bacteria"/>
</dbReference>
<accession>A0A059ECG1</accession>
<dbReference type="STRING" id="1280948.HY36_02805"/>
<gene>
    <name evidence="2" type="ORF">HY36_02805</name>
</gene>
<dbReference type="PATRIC" id="fig|1280948.3.peg.555"/>
<dbReference type="Pfam" id="PF01052">
    <property type="entry name" value="FliMN_C"/>
    <property type="match status" value="1"/>
</dbReference>
<keyword evidence="3" id="KW-1185">Reference proteome</keyword>
<reference evidence="2 3" key="1">
    <citation type="journal article" date="2014" name="Antonie Van Leeuwenhoek">
        <title>Hyphomonas beringensis sp. nov. and Hyphomonas chukchiensis sp. nov., isolated from surface seawater of the Bering Sea and Chukchi Sea.</title>
        <authorList>
            <person name="Li C."/>
            <person name="Lai Q."/>
            <person name="Li G."/>
            <person name="Dong C."/>
            <person name="Wang J."/>
            <person name="Liao Y."/>
            <person name="Shao Z."/>
        </authorList>
    </citation>
    <scope>NUCLEOTIDE SEQUENCE [LARGE SCALE GENOMIC DNA]</scope>
    <source>
        <strain evidence="2 3">22II1-22F38</strain>
    </source>
</reference>
<dbReference type="Proteomes" id="UP000024547">
    <property type="component" value="Unassembled WGS sequence"/>
</dbReference>
<comment type="caution">
    <text evidence="2">The sequence shown here is derived from an EMBL/GenBank/DDBJ whole genome shotgun (WGS) entry which is preliminary data.</text>
</comment>
<evidence type="ECO:0000259" key="1">
    <source>
        <dbReference type="Pfam" id="PF01052"/>
    </source>
</evidence>
<sequence>MASSIGQWTQEVYGQVSTPDLISRKVFAGADLPSAAHDVFTYVSPEHNVGPVAAVTINFAGAQRYSAQRLRQGASSLNNAPELFLRLMAESAARALWKRMACSISSDSDANAPAQLIDIARAAEPFDADTTYINLTYKLGDGDGEDSWLIEGETAAPEIGVIVRLSAIKSLAKAFQENAARPKSQDDTGRGVLRERVRHTSVVLDAVLDSMRMTIGECAEMKIGQVISLPGAKMDKLDLSAGTVSGSLPISQGELGAWKGQRALKLKAPVPEDVIREIAEI</sequence>
<proteinExistence type="predicted"/>
<dbReference type="EMBL" id="AWFH01000001">
    <property type="protein sequence ID" value="KCZ65333.1"/>
    <property type="molecule type" value="Genomic_DNA"/>
</dbReference>
<organism evidence="2 3">
    <name type="scientific">Hyphomonas atlantica</name>
    <dbReference type="NCBI Taxonomy" id="1280948"/>
    <lineage>
        <taxon>Bacteria</taxon>
        <taxon>Pseudomonadati</taxon>
        <taxon>Pseudomonadota</taxon>
        <taxon>Alphaproteobacteria</taxon>
        <taxon>Hyphomonadales</taxon>
        <taxon>Hyphomonadaceae</taxon>
        <taxon>Hyphomonas</taxon>
    </lineage>
</organism>
<dbReference type="AlphaFoldDB" id="A0A059ECG1"/>
<feature type="domain" description="Flagellar motor switch protein FliN-like C-terminal" evidence="1">
    <location>
        <begin position="195"/>
        <end position="268"/>
    </location>
</feature>
<dbReference type="SUPFAM" id="SSF101801">
    <property type="entry name" value="Surface presentation of antigens (SPOA)"/>
    <property type="match status" value="1"/>
</dbReference>
<dbReference type="Gene3D" id="2.30.330.10">
    <property type="entry name" value="SpoA-like"/>
    <property type="match status" value="1"/>
</dbReference>
<evidence type="ECO:0000313" key="3">
    <source>
        <dbReference type="Proteomes" id="UP000024547"/>
    </source>
</evidence>
<evidence type="ECO:0000313" key="2">
    <source>
        <dbReference type="EMBL" id="KCZ65333.1"/>
    </source>
</evidence>
<protein>
    <recommendedName>
        <fullName evidence="1">Flagellar motor switch protein FliN-like C-terminal domain-containing protein</fullName>
    </recommendedName>
</protein>
<dbReference type="InterPro" id="IPR036429">
    <property type="entry name" value="SpoA-like_sf"/>
</dbReference>
<name>A0A059ECG1_9PROT</name>